<evidence type="ECO:0000256" key="2">
    <source>
        <dbReference type="PROSITE-ProRule" id="PRU00335"/>
    </source>
</evidence>
<dbReference type="Proteomes" id="UP000259173">
    <property type="component" value="Unassembled WGS sequence"/>
</dbReference>
<dbReference type="InterPro" id="IPR041474">
    <property type="entry name" value="NicS_C"/>
</dbReference>
<dbReference type="PROSITE" id="PS50977">
    <property type="entry name" value="HTH_TETR_2"/>
    <property type="match status" value="1"/>
</dbReference>
<sequence>MKQTRTRKPVQARAEATRARILDVARKHFAERGFDAANTRDIAQAAEVSHAMIRYHFTNKDNLWREAMRDMYERLWNEVGLREENEIDLMTMDGFREFLRRYIHYAARHPEYARIMISESVKGGDRLQWMAEHFIRPAHARYAEPIRHHMQTGDLPKVWPVSIIMIVAAICQMPFVLAGEVEEIYGVDMASEAAIEAHIDSVFAFLFRDPSRVRSDWPAMTKTVTKTS</sequence>
<reference evidence="4 5" key="1">
    <citation type="journal article" date="2018" name="Nat. Biotechnol.">
        <title>A standardized bacterial taxonomy based on genome phylogeny substantially revises the tree of life.</title>
        <authorList>
            <person name="Parks D.H."/>
            <person name="Chuvochina M."/>
            <person name="Waite D.W."/>
            <person name="Rinke C."/>
            <person name="Skarshewski A."/>
            <person name="Chaumeil P.A."/>
            <person name="Hugenholtz P."/>
        </authorList>
    </citation>
    <scope>NUCLEOTIDE SEQUENCE [LARGE SCALE GENOMIC DNA]</scope>
    <source>
        <strain evidence="4">UBA8557</strain>
    </source>
</reference>
<evidence type="ECO:0000256" key="1">
    <source>
        <dbReference type="ARBA" id="ARBA00023125"/>
    </source>
</evidence>
<gene>
    <name evidence="4" type="ORF">DCG65_01325</name>
</gene>
<dbReference type="GO" id="GO:0003677">
    <property type="term" value="F:DNA binding"/>
    <property type="evidence" value="ECO:0007669"/>
    <property type="project" value="UniProtKB-UniRule"/>
</dbReference>
<dbReference type="Gene3D" id="1.10.357.10">
    <property type="entry name" value="Tetracycline Repressor, domain 2"/>
    <property type="match status" value="1"/>
</dbReference>
<evidence type="ECO:0000313" key="5">
    <source>
        <dbReference type="Proteomes" id="UP000259173"/>
    </source>
</evidence>
<dbReference type="InterPro" id="IPR001647">
    <property type="entry name" value="HTH_TetR"/>
</dbReference>
<dbReference type="RefSeq" id="WP_273279219.1">
    <property type="nucleotide sequence ID" value="NZ_CAXEMP010000189.1"/>
</dbReference>
<dbReference type="SUPFAM" id="SSF46689">
    <property type="entry name" value="Homeodomain-like"/>
    <property type="match status" value="1"/>
</dbReference>
<accession>A0A3B9KY73</accession>
<proteinExistence type="predicted"/>
<dbReference type="SUPFAM" id="SSF48498">
    <property type="entry name" value="Tetracyclin repressor-like, C-terminal domain"/>
    <property type="match status" value="1"/>
</dbReference>
<evidence type="ECO:0000313" key="4">
    <source>
        <dbReference type="EMBL" id="HAE93169.1"/>
    </source>
</evidence>
<name>A0A3B9KY73_9PROT</name>
<dbReference type="Pfam" id="PF17938">
    <property type="entry name" value="TetR_C_29"/>
    <property type="match status" value="1"/>
</dbReference>
<dbReference type="InterPro" id="IPR036271">
    <property type="entry name" value="Tet_transcr_reg_TetR-rel_C_sf"/>
</dbReference>
<dbReference type="Gene3D" id="1.10.10.60">
    <property type="entry name" value="Homeodomain-like"/>
    <property type="match status" value="1"/>
</dbReference>
<feature type="DNA-binding region" description="H-T-H motif" evidence="2">
    <location>
        <begin position="38"/>
        <end position="57"/>
    </location>
</feature>
<dbReference type="PRINTS" id="PR00455">
    <property type="entry name" value="HTHTETR"/>
</dbReference>
<evidence type="ECO:0000259" key="3">
    <source>
        <dbReference type="PROSITE" id="PS50977"/>
    </source>
</evidence>
<protein>
    <submittedName>
        <fullName evidence="4">TetR family transcriptional regulator</fullName>
    </submittedName>
</protein>
<dbReference type="PANTHER" id="PTHR30328:SF54">
    <property type="entry name" value="HTH-TYPE TRANSCRIPTIONAL REPRESSOR SCO4008"/>
    <property type="match status" value="1"/>
</dbReference>
<dbReference type="AlphaFoldDB" id="A0A3B9KY73"/>
<keyword evidence="1 2" id="KW-0238">DNA-binding</keyword>
<organism evidence="4 5">
    <name type="scientific">Hyphomonas atlantica</name>
    <dbReference type="NCBI Taxonomy" id="1280948"/>
    <lineage>
        <taxon>Bacteria</taxon>
        <taxon>Pseudomonadati</taxon>
        <taxon>Pseudomonadota</taxon>
        <taxon>Alphaproteobacteria</taxon>
        <taxon>Hyphomonadales</taxon>
        <taxon>Hyphomonadaceae</taxon>
        <taxon>Hyphomonas</taxon>
    </lineage>
</organism>
<comment type="caution">
    <text evidence="4">The sequence shown here is derived from an EMBL/GenBank/DDBJ whole genome shotgun (WGS) entry which is preliminary data.</text>
</comment>
<feature type="domain" description="HTH tetR-type" evidence="3">
    <location>
        <begin position="15"/>
        <end position="75"/>
    </location>
</feature>
<dbReference type="EMBL" id="DMBR01000038">
    <property type="protein sequence ID" value="HAE93169.1"/>
    <property type="molecule type" value="Genomic_DNA"/>
</dbReference>
<dbReference type="PANTHER" id="PTHR30328">
    <property type="entry name" value="TRANSCRIPTIONAL REPRESSOR"/>
    <property type="match status" value="1"/>
</dbReference>
<dbReference type="InterPro" id="IPR050109">
    <property type="entry name" value="HTH-type_TetR-like_transc_reg"/>
</dbReference>
<dbReference type="Pfam" id="PF00440">
    <property type="entry name" value="TetR_N"/>
    <property type="match status" value="1"/>
</dbReference>
<dbReference type="InterPro" id="IPR009057">
    <property type="entry name" value="Homeodomain-like_sf"/>
</dbReference>